<organism evidence="1 2">
    <name type="scientific">Brugia malayi</name>
    <name type="common">Filarial nematode worm</name>
    <dbReference type="NCBI Taxonomy" id="6279"/>
    <lineage>
        <taxon>Eukaryota</taxon>
        <taxon>Metazoa</taxon>
        <taxon>Ecdysozoa</taxon>
        <taxon>Nematoda</taxon>
        <taxon>Chromadorea</taxon>
        <taxon>Rhabditida</taxon>
        <taxon>Spirurina</taxon>
        <taxon>Spiruromorpha</taxon>
        <taxon>Filarioidea</taxon>
        <taxon>Onchocercidae</taxon>
        <taxon>Brugia</taxon>
    </lineage>
</organism>
<keyword evidence="1" id="KW-1185">Reference proteome</keyword>
<name>A0A5S6P9X2_BRUMA</name>
<protein>
    <submittedName>
        <fullName evidence="2">Uncharacterized protein</fullName>
    </submittedName>
</protein>
<reference evidence="2" key="2">
    <citation type="submission" date="2019-12" db="UniProtKB">
        <authorList>
            <consortium name="WormBaseParasite"/>
        </authorList>
    </citation>
    <scope>IDENTIFICATION</scope>
</reference>
<dbReference type="WBParaSite" id="Bm13336.1">
    <property type="protein sequence ID" value="Bm13336.1"/>
    <property type="gene ID" value="WBGene00233597"/>
</dbReference>
<dbReference type="AlphaFoldDB" id="A0A5S6P9X2"/>
<reference evidence="1" key="1">
    <citation type="journal article" date="2007" name="Science">
        <title>Draft genome of the filarial nematode parasite Brugia malayi.</title>
        <authorList>
            <person name="Ghedin E."/>
            <person name="Wang S."/>
            <person name="Spiro D."/>
            <person name="Caler E."/>
            <person name="Zhao Q."/>
            <person name="Crabtree J."/>
            <person name="Allen J.E."/>
            <person name="Delcher A.L."/>
            <person name="Guiliano D.B."/>
            <person name="Miranda-Saavedra D."/>
            <person name="Angiuoli S.V."/>
            <person name="Creasy T."/>
            <person name="Amedeo P."/>
            <person name="Haas B."/>
            <person name="El-Sayed N.M."/>
            <person name="Wortman J.R."/>
            <person name="Feldblyum T."/>
            <person name="Tallon L."/>
            <person name="Schatz M."/>
            <person name="Shumway M."/>
            <person name="Koo H."/>
            <person name="Salzberg S.L."/>
            <person name="Schobel S."/>
            <person name="Pertea M."/>
            <person name="Pop M."/>
            <person name="White O."/>
            <person name="Barton G.J."/>
            <person name="Carlow C.K."/>
            <person name="Crawford M.J."/>
            <person name="Daub J."/>
            <person name="Dimmic M.W."/>
            <person name="Estes C.F."/>
            <person name="Foster J.M."/>
            <person name="Ganatra M."/>
            <person name="Gregory W.F."/>
            <person name="Johnson N.M."/>
            <person name="Jin J."/>
            <person name="Komuniecki R."/>
            <person name="Korf I."/>
            <person name="Kumar S."/>
            <person name="Laney S."/>
            <person name="Li B.W."/>
            <person name="Li W."/>
            <person name="Lindblom T.H."/>
            <person name="Lustigman S."/>
            <person name="Ma D."/>
            <person name="Maina C.V."/>
            <person name="Martin D.M."/>
            <person name="McCarter J.P."/>
            <person name="McReynolds L."/>
            <person name="Mitreva M."/>
            <person name="Nutman T.B."/>
            <person name="Parkinson J."/>
            <person name="Peregrin-Alvarez J.M."/>
            <person name="Poole C."/>
            <person name="Ren Q."/>
            <person name="Saunders L."/>
            <person name="Sluder A.E."/>
            <person name="Smith K."/>
            <person name="Stanke M."/>
            <person name="Unnasch T.R."/>
            <person name="Ware J."/>
            <person name="Wei A.D."/>
            <person name="Weil G."/>
            <person name="Williams D.J."/>
            <person name="Zhang Y."/>
            <person name="Williams S.A."/>
            <person name="Fraser-Liggett C."/>
            <person name="Slatko B."/>
            <person name="Blaxter M.L."/>
            <person name="Scott A.L."/>
        </authorList>
    </citation>
    <scope>NUCLEOTIDE SEQUENCE</scope>
    <source>
        <strain evidence="1">FR3</strain>
    </source>
</reference>
<evidence type="ECO:0000313" key="1">
    <source>
        <dbReference type="Proteomes" id="UP000006672"/>
    </source>
</evidence>
<accession>A0A5S6P9X2</accession>
<sequence>MTNESQSRSDKCEKYYILGSCENPKNCSS</sequence>
<dbReference type="Proteomes" id="UP000006672">
    <property type="component" value="Unassembled WGS sequence"/>
</dbReference>
<evidence type="ECO:0000313" key="2">
    <source>
        <dbReference type="WBParaSite" id="Bm13336.1"/>
    </source>
</evidence>
<proteinExistence type="predicted"/>